<dbReference type="AlphaFoldDB" id="A0A158AIA3"/>
<evidence type="ECO:0000313" key="2">
    <source>
        <dbReference type="Proteomes" id="UP000054624"/>
    </source>
</evidence>
<dbReference type="EMBL" id="FCOI02000006">
    <property type="protein sequence ID" value="SAK57346.1"/>
    <property type="molecule type" value="Genomic_DNA"/>
</dbReference>
<name>A0A158AIA3_9BURK</name>
<gene>
    <name evidence="1" type="ORF">AWB76_02436</name>
</gene>
<sequence length="139" mass="15396">MLLPMPETAAREISLVNHLTFVACRSGSGSAYLFNELIRMIYLAYYIQDAGFGDTDLIIYACAEAAMERVLQRAEHARAWTLDANDIPLFEAVLRQSDRQLANAPRHVHLGARHRLDCFAASNRTSPLRAAATSHSAGH</sequence>
<evidence type="ECO:0000313" key="1">
    <source>
        <dbReference type="EMBL" id="SAK57346.1"/>
    </source>
</evidence>
<dbReference type="Proteomes" id="UP000054624">
    <property type="component" value="Unassembled WGS sequence"/>
</dbReference>
<keyword evidence="2" id="KW-1185">Reference proteome</keyword>
<dbReference type="RefSeq" id="WP_061160328.1">
    <property type="nucleotide sequence ID" value="NZ_FCOI02000006.1"/>
</dbReference>
<reference evidence="2" key="1">
    <citation type="submission" date="2016-01" db="EMBL/GenBank/DDBJ databases">
        <authorList>
            <person name="Peeters Charlotte."/>
        </authorList>
    </citation>
    <scope>NUCLEOTIDE SEQUENCE [LARGE SCALE GENOMIC DNA]</scope>
</reference>
<proteinExistence type="predicted"/>
<accession>A0A158AIA3</accession>
<protein>
    <submittedName>
        <fullName evidence="1">Fis family transcriptional regulator</fullName>
    </submittedName>
</protein>
<organism evidence="1 2">
    <name type="scientific">Caballeronia temeraria</name>
    <dbReference type="NCBI Taxonomy" id="1777137"/>
    <lineage>
        <taxon>Bacteria</taxon>
        <taxon>Pseudomonadati</taxon>
        <taxon>Pseudomonadota</taxon>
        <taxon>Betaproteobacteria</taxon>
        <taxon>Burkholderiales</taxon>
        <taxon>Burkholderiaceae</taxon>
        <taxon>Caballeronia</taxon>
    </lineage>
</organism>